<dbReference type="KEGG" id="mcha:111021151"/>
<evidence type="ECO:0000256" key="1">
    <source>
        <dbReference type="SAM" id="Phobius"/>
    </source>
</evidence>
<dbReference type="PANTHER" id="PTHR33133">
    <property type="entry name" value="OS08G0107100 PROTEIN-RELATED"/>
    <property type="match status" value="1"/>
</dbReference>
<feature type="transmembrane region" description="Helical" evidence="1">
    <location>
        <begin position="68"/>
        <end position="100"/>
    </location>
</feature>
<feature type="transmembrane region" description="Helical" evidence="1">
    <location>
        <begin position="26"/>
        <end position="48"/>
    </location>
</feature>
<protein>
    <submittedName>
        <fullName evidence="3">Uncharacterized protein LOC111021151</fullName>
    </submittedName>
</protein>
<feature type="transmembrane region" description="Helical" evidence="1">
    <location>
        <begin position="121"/>
        <end position="152"/>
    </location>
</feature>
<evidence type="ECO:0000313" key="2">
    <source>
        <dbReference type="Proteomes" id="UP000504603"/>
    </source>
</evidence>
<proteinExistence type="predicted"/>
<organism evidence="2 3">
    <name type="scientific">Momordica charantia</name>
    <name type="common">Bitter gourd</name>
    <name type="synonym">Balsam pear</name>
    <dbReference type="NCBI Taxonomy" id="3673"/>
    <lineage>
        <taxon>Eukaryota</taxon>
        <taxon>Viridiplantae</taxon>
        <taxon>Streptophyta</taxon>
        <taxon>Embryophyta</taxon>
        <taxon>Tracheophyta</taxon>
        <taxon>Spermatophyta</taxon>
        <taxon>Magnoliopsida</taxon>
        <taxon>eudicotyledons</taxon>
        <taxon>Gunneridae</taxon>
        <taxon>Pentapetalae</taxon>
        <taxon>rosids</taxon>
        <taxon>fabids</taxon>
        <taxon>Cucurbitales</taxon>
        <taxon>Cucurbitaceae</taxon>
        <taxon>Momordiceae</taxon>
        <taxon>Momordica</taxon>
    </lineage>
</organism>
<dbReference type="OrthoDB" id="1908649at2759"/>
<dbReference type="GeneID" id="111021151"/>
<dbReference type="PANTHER" id="PTHR33133:SF51">
    <property type="entry name" value="THH1_TOM1_TOM3 DOMAIN-CONTAINING PROTEIN"/>
    <property type="match status" value="1"/>
</dbReference>
<feature type="transmembrane region" description="Helical" evidence="1">
    <location>
        <begin position="164"/>
        <end position="194"/>
    </location>
</feature>
<keyword evidence="2" id="KW-1185">Reference proteome</keyword>
<dbReference type="RefSeq" id="XP_022153698.1">
    <property type="nucleotide sequence ID" value="XM_022298006.1"/>
</dbReference>
<keyword evidence="1" id="KW-0812">Transmembrane</keyword>
<evidence type="ECO:0000313" key="3">
    <source>
        <dbReference type="RefSeq" id="XP_022153698.1"/>
    </source>
</evidence>
<keyword evidence="1" id="KW-1133">Transmembrane helix</keyword>
<reference evidence="3" key="1">
    <citation type="submission" date="2025-08" db="UniProtKB">
        <authorList>
            <consortium name="RefSeq"/>
        </authorList>
    </citation>
    <scope>IDENTIFICATION</scope>
    <source>
        <strain evidence="3">OHB3-1</strain>
    </source>
</reference>
<dbReference type="AlphaFoldDB" id="A0A6J1DI62"/>
<dbReference type="Proteomes" id="UP000504603">
    <property type="component" value="Unplaced"/>
</dbReference>
<gene>
    <name evidence="3" type="primary">LOC111021151</name>
</gene>
<accession>A0A6J1DI62</accession>
<name>A0A6J1DI62_MOMCH</name>
<feature type="transmembrane region" description="Helical" evidence="1">
    <location>
        <begin position="215"/>
        <end position="238"/>
    </location>
</feature>
<feature type="transmembrane region" description="Helical" evidence="1">
    <location>
        <begin position="250"/>
        <end position="277"/>
    </location>
</feature>
<keyword evidence="1" id="KW-0472">Membrane</keyword>
<sequence>MENLQFLGIYGILQETFKLIHKWRRIFTQISLAFILPLSLLSFANLQISNFFTPKFLKLSDLVSSETIHYILFNFAFFIISTLFSLLSASAIASTVAAVYESRDVPFTHMICALPKLCKRLLATSLCVFAAFVAFNITAFAILALILLIAVVVHDITLDSAATWAILFVFIVAYCTAAVYLTIIWQLSGVVSVLEESCGFEAMARSRALVKGKMMMVVNLMALLSFPCVVVQVLSSYMVFEAAAAAVKGIFGIVLVMSFLLFVLVKLVAETVVYFVCKSCHHESVHKLALSGHLLAEYIPLKVDDDDVQLEKLQVV</sequence>